<dbReference type="EMBL" id="JACJHZ010000018">
    <property type="protein sequence ID" value="MBA9021784.1"/>
    <property type="molecule type" value="Genomic_DNA"/>
</dbReference>
<organism evidence="1 2">
    <name type="scientific">Aminobacter ciceronei</name>
    <dbReference type="NCBI Taxonomy" id="150723"/>
    <lineage>
        <taxon>Bacteria</taxon>
        <taxon>Pseudomonadati</taxon>
        <taxon>Pseudomonadota</taxon>
        <taxon>Alphaproteobacteria</taxon>
        <taxon>Hyphomicrobiales</taxon>
        <taxon>Phyllobacteriaceae</taxon>
        <taxon>Aminobacter</taxon>
    </lineage>
</organism>
<comment type="caution">
    <text evidence="1">The sequence shown here is derived from an EMBL/GenBank/DDBJ whole genome shotgun (WGS) entry which is preliminary data.</text>
</comment>
<protein>
    <submittedName>
        <fullName evidence="1">Uncharacterized protein</fullName>
    </submittedName>
</protein>
<proteinExistence type="predicted"/>
<evidence type="ECO:0000313" key="2">
    <source>
        <dbReference type="Proteomes" id="UP000587524"/>
    </source>
</evidence>
<sequence length="148" mass="16122">MAIEAVFQNLQHLDQSVAVAQHFEEAAGTGDKPSEEIRPEDTALFEIGDQQCEDEQPAPQRRAQQSFVGELIIETADDLHQFPVSGLLSREHDAARVWIVPKRAIANAFGIPPRLFGGDAGSNVEKLERPADLLAGGRDEIGIVRAAE</sequence>
<dbReference type="RefSeq" id="WP_246340879.1">
    <property type="nucleotide sequence ID" value="NZ_JACJHY010000018.1"/>
</dbReference>
<dbReference type="Proteomes" id="UP000587524">
    <property type="component" value="Unassembled WGS sequence"/>
</dbReference>
<keyword evidence="2" id="KW-1185">Reference proteome</keyword>
<evidence type="ECO:0000313" key="1">
    <source>
        <dbReference type="EMBL" id="MBA9021784.1"/>
    </source>
</evidence>
<accession>A0ABR6C9U1</accession>
<gene>
    <name evidence="1" type="ORF">HNQ97_003793</name>
</gene>
<reference evidence="1 2" key="1">
    <citation type="submission" date="2020-08" db="EMBL/GenBank/DDBJ databases">
        <title>Genomic Encyclopedia of Type Strains, Phase IV (KMG-IV): sequencing the most valuable type-strain genomes for metagenomic binning, comparative biology and taxonomic classification.</title>
        <authorList>
            <person name="Goeker M."/>
        </authorList>
    </citation>
    <scope>NUCLEOTIDE SEQUENCE [LARGE SCALE GENOMIC DNA]</scope>
    <source>
        <strain evidence="1 2">DSM 17455</strain>
    </source>
</reference>
<name>A0ABR6C9U1_9HYPH</name>